<dbReference type="Proteomes" id="UP000324091">
    <property type="component" value="Chromosome 7"/>
</dbReference>
<proteinExistence type="predicted"/>
<feature type="compositionally biased region" description="Polar residues" evidence="1">
    <location>
        <begin position="66"/>
        <end position="75"/>
    </location>
</feature>
<feature type="region of interest" description="Disordered" evidence="1">
    <location>
        <begin position="50"/>
        <end position="116"/>
    </location>
</feature>
<sequence length="116" mass="12286">ISVADIHIKPDEYSSSLLSEPIERMLISETACLQFTDVITFPTCAGPNMQMNAPFSPTRATEAPSPHSQHAQQRISNEHCGSAADHSGHGGGNLQLTPDPGCRGANCPPELAEFSG</sequence>
<keyword evidence="3" id="KW-1185">Reference proteome</keyword>
<organism evidence="2 3">
    <name type="scientific">Takifugu flavidus</name>
    <name type="common">sansaifugu</name>
    <dbReference type="NCBI Taxonomy" id="433684"/>
    <lineage>
        <taxon>Eukaryota</taxon>
        <taxon>Metazoa</taxon>
        <taxon>Chordata</taxon>
        <taxon>Craniata</taxon>
        <taxon>Vertebrata</taxon>
        <taxon>Euteleostomi</taxon>
        <taxon>Actinopterygii</taxon>
        <taxon>Neopterygii</taxon>
        <taxon>Teleostei</taxon>
        <taxon>Neoteleostei</taxon>
        <taxon>Acanthomorphata</taxon>
        <taxon>Eupercaria</taxon>
        <taxon>Tetraodontiformes</taxon>
        <taxon>Tetradontoidea</taxon>
        <taxon>Tetraodontidae</taxon>
        <taxon>Takifugu</taxon>
    </lineage>
</organism>
<evidence type="ECO:0000313" key="2">
    <source>
        <dbReference type="EMBL" id="TWW58055.1"/>
    </source>
</evidence>
<reference evidence="2 3" key="1">
    <citation type="submission" date="2019-04" db="EMBL/GenBank/DDBJ databases">
        <title>Chromosome genome assembly for Takifugu flavidus.</title>
        <authorList>
            <person name="Xiao S."/>
        </authorList>
    </citation>
    <scope>NUCLEOTIDE SEQUENCE [LARGE SCALE GENOMIC DNA]</scope>
    <source>
        <strain evidence="2">HTHZ2018</strain>
        <tissue evidence="2">Muscle</tissue>
    </source>
</reference>
<dbReference type="EMBL" id="RHFK02000020">
    <property type="protein sequence ID" value="TWW58055.1"/>
    <property type="molecule type" value="Genomic_DNA"/>
</dbReference>
<name>A0A5C6MT91_9TELE</name>
<evidence type="ECO:0000256" key="1">
    <source>
        <dbReference type="SAM" id="MobiDB-lite"/>
    </source>
</evidence>
<protein>
    <submittedName>
        <fullName evidence="2">Uncharacterized protein</fullName>
    </submittedName>
</protein>
<evidence type="ECO:0000313" key="3">
    <source>
        <dbReference type="Proteomes" id="UP000324091"/>
    </source>
</evidence>
<feature type="compositionally biased region" description="Polar residues" evidence="1">
    <location>
        <begin position="50"/>
        <end position="59"/>
    </location>
</feature>
<feature type="non-terminal residue" evidence="2">
    <location>
        <position position="1"/>
    </location>
</feature>
<gene>
    <name evidence="2" type="ORF">D4764_07G0007740</name>
</gene>
<dbReference type="AlphaFoldDB" id="A0A5C6MT91"/>
<comment type="caution">
    <text evidence="2">The sequence shown here is derived from an EMBL/GenBank/DDBJ whole genome shotgun (WGS) entry which is preliminary data.</text>
</comment>
<accession>A0A5C6MT91</accession>